<feature type="region of interest" description="Disordered" evidence="1">
    <location>
        <begin position="897"/>
        <end position="948"/>
    </location>
</feature>
<feature type="non-terminal residue" evidence="2">
    <location>
        <position position="1"/>
    </location>
</feature>
<feature type="region of interest" description="Disordered" evidence="1">
    <location>
        <begin position="1262"/>
        <end position="1289"/>
    </location>
</feature>
<sequence>SITDIRLLPSSKSYYRCFPTSDLPRALFIQTAEGRSVTLKAKKKNELERWFFVLTKMWAFQQLVQRTEEDLAATATVTAAAAAAAAATASARVSSGTNAGECAVRRESGGGGGGAAAEGAGGEADTYHQLILTSNHAQKRNSNNSNNNNNNNNLQQHQQYQNNNYHHHSSSSPLPPSSSRPAAAAGAAAPPCTSHLPAHQQSSHLFNNYLQRQMYQQQQQQQQDQGDDYQSLHARHYQQYQQQQQQQQQPQPQSQHHKNKSWNNPMRPQQRQTAPPVVTTMGQESFMRYQIPLPRVSAFLPGGLDWPEQQHQHQQQQQYGEKEITDDQGVTTTIAANGGAVVVSIEEEEEDEKAELRESGENIRNAYLRKNSLADQFSSPPVPTTNINNKSARTTMSGGGRGSGVSCDRERMLTDGSLERQGGRGGSWAQDPSCSIPTTEEVHAGSSTPGGLGIHQQQQAILWPAAGTMEPAKAAAIDMWRRSLMSPLARANTASSFHSDDPDNQALVPASAAKLFLSRNNSRRPSISADNELLLGPGLPYCCEADADEEDEEDYGNDHFEHQVRPKYFSQQQHQRETYQQPRMAIDAASETDDVPLAVVRTIRQNSIGGAMQLPMEIQQTLGLTMPVENRPYTHDEENEDDDDDDEDETGAHDHFANKHHNLYVRPRRRRRFFNRHHQDKVPEPALLHAQRHSRWQKTQLSSEDESGTNRDSFAALTNTPDMNRNSYPTFLATNYNNNRDRDSCLNNLNNCAGGDRDPYPINGGYEANKEALSDPTLNQHHLRSSAEPNLPRSPNSIFMNSVEYSSANGLPATRQSIAVVQSKPSFPTVGILKRPSLPGMDTAALLAAVEASKATQHRERTTSFQSFQSPLERDMTYNNLSNLANNNAPVHPFAHLPTPPSPSTVSRTGTPFRAPVSGFLPPPPARPPRRHPLRTPVASDIKFSPSRRNSLDGSIISGFGGGSLVNGLGGGDVTNNTNSGNILTGKVEKSRSLLSFLALNKSTSSSSTTAAAPNNDFSSPPAHTVSSRRNSLPSVHFLGLNLNMGAAPSSTSSTPIPEVKKQRRSSILGLGRLDRSEKHETKEREAAAAAAEALAIFQAEVLLIRDPSPPQTPSPAMVTITASSPISNKSPTSNRRFSLPAAVHSSATPPSTSNSPPSLLSSFPPTATKSTSGSSRPSSRHSSRPTSGYITNLHNSSLLSLNSFNSNGGKRLSSGSLSRPRSRANSNNNLAGSSGDHSQYTNHQLQQFYQLKLQAPLIQVNAPAPTPVSEKEKEKEREKEREQQQHKGYCRGKNLEVDSCNGSVSGGNGYKGRPLTCCSESELIEVLNGNSEEDDDFCYF</sequence>
<feature type="compositionally biased region" description="Acidic residues" evidence="1">
    <location>
        <begin position="637"/>
        <end position="649"/>
    </location>
</feature>
<feature type="compositionally biased region" description="Low complexity" evidence="1">
    <location>
        <begin position="1209"/>
        <end position="1236"/>
    </location>
</feature>
<protein>
    <recommendedName>
        <fullName evidence="4">PH domain-containing protein</fullName>
    </recommendedName>
</protein>
<feature type="compositionally biased region" description="Polar residues" evidence="1">
    <location>
        <begin position="261"/>
        <end position="273"/>
    </location>
</feature>
<feature type="compositionally biased region" description="Low complexity" evidence="1">
    <location>
        <begin position="237"/>
        <end position="253"/>
    </location>
</feature>
<feature type="compositionally biased region" description="Low complexity" evidence="1">
    <location>
        <begin position="179"/>
        <end position="191"/>
    </location>
</feature>
<organism evidence="2 3">
    <name type="scientific">Linnemannia gamsii</name>
    <dbReference type="NCBI Taxonomy" id="64522"/>
    <lineage>
        <taxon>Eukaryota</taxon>
        <taxon>Fungi</taxon>
        <taxon>Fungi incertae sedis</taxon>
        <taxon>Mucoromycota</taxon>
        <taxon>Mortierellomycotina</taxon>
        <taxon>Mortierellomycetes</taxon>
        <taxon>Mortierellales</taxon>
        <taxon>Mortierellaceae</taxon>
        <taxon>Linnemannia</taxon>
    </lineage>
</organism>
<dbReference type="EMBL" id="JAAAIM010001794">
    <property type="protein sequence ID" value="KAG0275796.1"/>
    <property type="molecule type" value="Genomic_DNA"/>
</dbReference>
<feature type="region of interest" description="Disordered" evidence="1">
    <location>
        <begin position="375"/>
        <end position="451"/>
    </location>
</feature>
<comment type="caution">
    <text evidence="2">The sequence shown here is derived from an EMBL/GenBank/DDBJ whole genome shotgun (WGS) entry which is preliminary data.</text>
</comment>
<feature type="region of interest" description="Disordered" evidence="1">
    <location>
        <begin position="630"/>
        <end position="661"/>
    </location>
</feature>
<evidence type="ECO:0000313" key="3">
    <source>
        <dbReference type="Proteomes" id="UP001194696"/>
    </source>
</evidence>
<dbReference type="PANTHER" id="PTHR16148:SF14">
    <property type="entry name" value="MYND-TYPE DOMAIN-CONTAINING PROTEIN"/>
    <property type="match status" value="1"/>
</dbReference>
<feature type="region of interest" description="Disordered" evidence="1">
    <location>
        <begin position="1107"/>
        <end position="1192"/>
    </location>
</feature>
<feature type="region of interest" description="Disordered" evidence="1">
    <location>
        <begin position="676"/>
        <end position="711"/>
    </location>
</feature>
<evidence type="ECO:0000313" key="2">
    <source>
        <dbReference type="EMBL" id="KAG0275796.1"/>
    </source>
</evidence>
<feature type="region of interest" description="Disordered" evidence="1">
    <location>
        <begin position="1047"/>
        <end position="1083"/>
    </location>
</feature>
<name>A0ABQ7JIY5_9FUNG</name>
<feature type="compositionally biased region" description="Basic and acidic residues" evidence="1">
    <location>
        <begin position="407"/>
        <end position="422"/>
    </location>
</feature>
<evidence type="ECO:0008006" key="4">
    <source>
        <dbReference type="Google" id="ProtNLM"/>
    </source>
</evidence>
<feature type="compositionally biased region" description="Basic and acidic residues" evidence="1">
    <location>
        <begin position="1270"/>
        <end position="1286"/>
    </location>
</feature>
<feature type="compositionally biased region" description="Low complexity" evidence="1">
    <location>
        <begin position="1047"/>
        <end position="1056"/>
    </location>
</feature>
<dbReference type="PANTHER" id="PTHR16148">
    <property type="entry name" value="NF-KAPPA-B-REPRESSING FACTOR-RELATED"/>
    <property type="match status" value="1"/>
</dbReference>
<feature type="compositionally biased region" description="Low complexity" evidence="1">
    <location>
        <begin position="1146"/>
        <end position="1178"/>
    </location>
</feature>
<accession>A0ABQ7JIY5</accession>
<keyword evidence="3" id="KW-1185">Reference proteome</keyword>
<feature type="compositionally biased region" description="Polar residues" evidence="1">
    <location>
        <begin position="375"/>
        <end position="396"/>
    </location>
</feature>
<reference evidence="2 3" key="1">
    <citation type="journal article" date="2020" name="Fungal Divers.">
        <title>Resolving the Mortierellaceae phylogeny through synthesis of multi-gene phylogenetics and phylogenomics.</title>
        <authorList>
            <person name="Vandepol N."/>
            <person name="Liber J."/>
            <person name="Desiro A."/>
            <person name="Na H."/>
            <person name="Kennedy M."/>
            <person name="Barry K."/>
            <person name="Grigoriev I.V."/>
            <person name="Miller A.N."/>
            <person name="O'Donnell K."/>
            <person name="Stajich J.E."/>
            <person name="Bonito G."/>
        </authorList>
    </citation>
    <scope>NUCLEOTIDE SEQUENCE [LARGE SCALE GENOMIC DNA]</scope>
    <source>
        <strain evidence="2 3">AD045</strain>
    </source>
</reference>
<feature type="compositionally biased region" description="Basic and acidic residues" evidence="1">
    <location>
        <begin position="1073"/>
        <end position="1083"/>
    </location>
</feature>
<feature type="region of interest" description="Disordered" evidence="1">
    <location>
        <begin position="236"/>
        <end position="277"/>
    </location>
</feature>
<proteinExistence type="predicted"/>
<feature type="region of interest" description="Disordered" evidence="1">
    <location>
        <begin position="163"/>
        <end position="199"/>
    </location>
</feature>
<evidence type="ECO:0000256" key="1">
    <source>
        <dbReference type="SAM" id="MobiDB-lite"/>
    </source>
</evidence>
<dbReference type="Proteomes" id="UP001194696">
    <property type="component" value="Unassembled WGS sequence"/>
</dbReference>
<feature type="region of interest" description="Disordered" evidence="1">
    <location>
        <begin position="1209"/>
        <end position="1240"/>
    </location>
</feature>
<feature type="compositionally biased region" description="Polar residues" evidence="1">
    <location>
        <begin position="1121"/>
        <end position="1137"/>
    </location>
</feature>
<gene>
    <name evidence="2" type="ORF">BGZ96_003616</name>
</gene>
<feature type="region of interest" description="Disordered" evidence="1">
    <location>
        <begin position="1005"/>
        <end position="1031"/>
    </location>
</feature>